<dbReference type="PROSITE" id="PS51375">
    <property type="entry name" value="PPR"/>
    <property type="match status" value="4"/>
</dbReference>
<reference evidence="3" key="2">
    <citation type="submission" date="2023-02" db="EMBL/GenBank/DDBJ databases">
        <authorList>
            <person name="Swenson N.G."/>
            <person name="Wegrzyn J.L."/>
            <person name="Mcevoy S.L."/>
        </authorList>
    </citation>
    <scope>NUCLEOTIDE SEQUENCE</scope>
    <source>
        <strain evidence="3">91603</strain>
        <tissue evidence="3">Leaf</tissue>
    </source>
</reference>
<evidence type="ECO:0000256" key="2">
    <source>
        <dbReference type="PROSITE-ProRule" id="PRU00708"/>
    </source>
</evidence>
<dbReference type="Pfam" id="PF01535">
    <property type="entry name" value="PPR"/>
    <property type="match status" value="2"/>
</dbReference>
<reference evidence="3" key="1">
    <citation type="journal article" date="2022" name="Plant J.">
        <title>Strategies of tolerance reflected in two North American maple genomes.</title>
        <authorList>
            <person name="McEvoy S.L."/>
            <person name="Sezen U.U."/>
            <person name="Trouern-Trend A."/>
            <person name="McMahon S.M."/>
            <person name="Schaberg P.G."/>
            <person name="Yang J."/>
            <person name="Wegrzyn J.L."/>
            <person name="Swenson N.G."/>
        </authorList>
    </citation>
    <scope>NUCLEOTIDE SEQUENCE</scope>
    <source>
        <strain evidence="3">91603</strain>
    </source>
</reference>
<keyword evidence="1" id="KW-0677">Repeat</keyword>
<dbReference type="AlphaFoldDB" id="A0AAD5JCT2"/>
<protein>
    <recommendedName>
        <fullName evidence="5">Pentatricopeptide repeat-containing protein</fullName>
    </recommendedName>
</protein>
<organism evidence="3 4">
    <name type="scientific">Acer negundo</name>
    <name type="common">Box elder</name>
    <dbReference type="NCBI Taxonomy" id="4023"/>
    <lineage>
        <taxon>Eukaryota</taxon>
        <taxon>Viridiplantae</taxon>
        <taxon>Streptophyta</taxon>
        <taxon>Embryophyta</taxon>
        <taxon>Tracheophyta</taxon>
        <taxon>Spermatophyta</taxon>
        <taxon>Magnoliopsida</taxon>
        <taxon>eudicotyledons</taxon>
        <taxon>Gunneridae</taxon>
        <taxon>Pentapetalae</taxon>
        <taxon>rosids</taxon>
        <taxon>malvids</taxon>
        <taxon>Sapindales</taxon>
        <taxon>Sapindaceae</taxon>
        <taxon>Hippocastanoideae</taxon>
        <taxon>Acereae</taxon>
        <taxon>Acer</taxon>
    </lineage>
</organism>
<name>A0AAD5JCT2_ACENE</name>
<gene>
    <name evidence="3" type="ORF">LWI28_000188</name>
</gene>
<evidence type="ECO:0000256" key="1">
    <source>
        <dbReference type="ARBA" id="ARBA00022737"/>
    </source>
</evidence>
<comment type="caution">
    <text evidence="3">The sequence shown here is derived from an EMBL/GenBank/DDBJ whole genome shotgun (WGS) entry which is preliminary data.</text>
</comment>
<accession>A0AAD5JCT2</accession>
<feature type="repeat" description="PPR" evidence="2">
    <location>
        <begin position="289"/>
        <end position="324"/>
    </location>
</feature>
<evidence type="ECO:0000313" key="3">
    <source>
        <dbReference type="EMBL" id="KAI9193790.1"/>
    </source>
</evidence>
<dbReference type="Pfam" id="PF13041">
    <property type="entry name" value="PPR_2"/>
    <property type="match status" value="2"/>
</dbReference>
<feature type="repeat" description="PPR" evidence="2">
    <location>
        <begin position="254"/>
        <end position="288"/>
    </location>
</feature>
<feature type="repeat" description="PPR" evidence="2">
    <location>
        <begin position="53"/>
        <end position="87"/>
    </location>
</feature>
<dbReference type="PANTHER" id="PTHR47926:SF347">
    <property type="entry name" value="PENTATRICOPEPTIDE REPEAT-CONTAINING PROTEIN"/>
    <property type="match status" value="1"/>
</dbReference>
<keyword evidence="4" id="KW-1185">Reference proteome</keyword>
<dbReference type="InterPro" id="IPR002885">
    <property type="entry name" value="PPR_rpt"/>
</dbReference>
<dbReference type="GO" id="GO:0009451">
    <property type="term" value="P:RNA modification"/>
    <property type="evidence" value="ECO:0007669"/>
    <property type="project" value="InterPro"/>
</dbReference>
<dbReference type="InterPro" id="IPR011990">
    <property type="entry name" value="TPR-like_helical_dom_sf"/>
</dbReference>
<dbReference type="GO" id="GO:0003723">
    <property type="term" value="F:RNA binding"/>
    <property type="evidence" value="ECO:0007669"/>
    <property type="project" value="InterPro"/>
</dbReference>
<dbReference type="Proteomes" id="UP001064489">
    <property type="component" value="Chromosome 1"/>
</dbReference>
<evidence type="ECO:0000313" key="4">
    <source>
        <dbReference type="Proteomes" id="UP001064489"/>
    </source>
</evidence>
<dbReference type="FunFam" id="1.25.40.10:FF:000031">
    <property type="entry name" value="Pentatricopeptide repeat-containing protein mitochondrial"/>
    <property type="match status" value="1"/>
</dbReference>
<dbReference type="EMBL" id="JAJSOW010000003">
    <property type="protein sequence ID" value="KAI9193790.1"/>
    <property type="molecule type" value="Genomic_DNA"/>
</dbReference>
<dbReference type="FunFam" id="1.25.40.10:FF:000344">
    <property type="entry name" value="Pentatricopeptide repeat-containing protein"/>
    <property type="match status" value="1"/>
</dbReference>
<dbReference type="InterPro" id="IPR046960">
    <property type="entry name" value="PPR_At4g14850-like_plant"/>
</dbReference>
<dbReference type="PANTHER" id="PTHR47926">
    <property type="entry name" value="PENTATRICOPEPTIDE REPEAT-CONTAINING PROTEIN"/>
    <property type="match status" value="1"/>
</dbReference>
<dbReference type="NCBIfam" id="TIGR00756">
    <property type="entry name" value="PPR"/>
    <property type="match status" value="4"/>
</dbReference>
<proteinExistence type="predicted"/>
<feature type="repeat" description="PPR" evidence="2">
    <location>
        <begin position="154"/>
        <end position="188"/>
    </location>
</feature>
<evidence type="ECO:0008006" key="5">
    <source>
        <dbReference type="Google" id="ProtNLM"/>
    </source>
</evidence>
<dbReference type="Gene3D" id="1.25.40.10">
    <property type="entry name" value="Tetratricopeptide repeat domain"/>
    <property type="match status" value="2"/>
</dbReference>
<sequence length="343" mass="38407">MHQFQHSRENPCKDLLYGLQNDIHLLTKLVTLYVSFKRVDDASLVFELIANPCSYLWNILIRGYATEGKFSRSLELYSKMIRKGSRPDKFAFPFVQKSCARLSDLKMGKLVHQHLVCCGCGSDVFVNAALVDMYAKCGAVDDARLVFDKMAVRDLVSWTSMISGYAHNGYNSETLGFFGLMHSSGVKPNRVSLLSVLACDNLGALKKGEWFHSYVIRTGFQCDILVATAVIDMYATCGSLDLARKLFDETKGKDVVCWSAMISSYGVHGNGRKAIDLFNDMVKTGARPNHVTFTCVLSACSHSGLLEKGKRYFAMMKEEFGIAPKLIKFFVYGRSSWPCRTTF</sequence>